<dbReference type="OrthoDB" id="1887033at2759"/>
<name>A0A1E4SZD3_9ASCO</name>
<dbReference type="InterPro" id="IPR001547">
    <property type="entry name" value="Glyco_hydro_5"/>
</dbReference>
<protein>
    <submittedName>
        <fullName evidence="7">Glycoside hydrolase family 5 protein</fullName>
    </submittedName>
</protein>
<reference evidence="8" key="1">
    <citation type="submission" date="2016-04" db="EMBL/GenBank/DDBJ databases">
        <title>Comparative genomics of biotechnologically important yeasts.</title>
        <authorList>
            <consortium name="DOE Joint Genome Institute"/>
            <person name="Riley R."/>
            <person name="Haridas S."/>
            <person name="Wolfe K.H."/>
            <person name="Lopes M.R."/>
            <person name="Hittinger C.T."/>
            <person name="Goker M."/>
            <person name="Salamov A."/>
            <person name="Wisecaver J."/>
            <person name="Long T.M."/>
            <person name="Aerts A.L."/>
            <person name="Barry K."/>
            <person name="Choi C."/>
            <person name="Clum A."/>
            <person name="Coughlan A.Y."/>
            <person name="Deshpande S."/>
            <person name="Douglass A.P."/>
            <person name="Hanson S.J."/>
            <person name="Klenk H.-P."/>
            <person name="Labutti K."/>
            <person name="Lapidus A."/>
            <person name="Lindquist E."/>
            <person name="Lipzen A."/>
            <person name="Meier-Kolthoff J.P."/>
            <person name="Ohm R.A."/>
            <person name="Otillar R.P."/>
            <person name="Pangilinan J."/>
            <person name="Peng Y."/>
            <person name="Rokas A."/>
            <person name="Rosa C.A."/>
            <person name="Scheuner C."/>
            <person name="Sibirny A.A."/>
            <person name="Slot J.C."/>
            <person name="Stielow J.B."/>
            <person name="Sun H."/>
            <person name="Kurtzman C.P."/>
            <person name="Blackwell M."/>
            <person name="Grigoriev I.V."/>
            <person name="Jeffries T.W."/>
        </authorList>
    </citation>
    <scope>NUCLEOTIDE SEQUENCE [LARGE SCALE GENOMIC DNA]</scope>
    <source>
        <strain evidence="8">NRRL YB-2248</strain>
    </source>
</reference>
<evidence type="ECO:0000256" key="2">
    <source>
        <dbReference type="ARBA" id="ARBA00022801"/>
    </source>
</evidence>
<dbReference type="PANTHER" id="PTHR31297:SF43">
    <property type="entry name" value="GLUCAN 1,3-BETA-GLUCOSIDASE 3"/>
    <property type="match status" value="1"/>
</dbReference>
<keyword evidence="4" id="KW-0961">Cell wall biogenesis/degradation</keyword>
<keyword evidence="3 5" id="KW-0326">Glycosidase</keyword>
<evidence type="ECO:0000256" key="3">
    <source>
        <dbReference type="ARBA" id="ARBA00023295"/>
    </source>
</evidence>
<accession>A0A1E4SZD3</accession>
<dbReference type="GO" id="GO:0071555">
    <property type="term" value="P:cell wall organization"/>
    <property type="evidence" value="ECO:0007669"/>
    <property type="project" value="UniProtKB-KW"/>
</dbReference>
<dbReference type="GO" id="GO:0005576">
    <property type="term" value="C:extracellular region"/>
    <property type="evidence" value="ECO:0007669"/>
    <property type="project" value="TreeGrafter"/>
</dbReference>
<keyword evidence="8" id="KW-1185">Reference proteome</keyword>
<gene>
    <name evidence="7" type="ORF">CANARDRAFT_28977</name>
</gene>
<evidence type="ECO:0000256" key="4">
    <source>
        <dbReference type="ARBA" id="ARBA00023316"/>
    </source>
</evidence>
<dbReference type="SUPFAM" id="SSF51445">
    <property type="entry name" value="(Trans)glycosidases"/>
    <property type="match status" value="1"/>
</dbReference>
<evidence type="ECO:0000256" key="5">
    <source>
        <dbReference type="RuleBase" id="RU361153"/>
    </source>
</evidence>
<dbReference type="FunFam" id="3.20.20.80:FF:000100">
    <property type="entry name" value="Glycoside hydrolase superfamily"/>
    <property type="match status" value="1"/>
</dbReference>
<dbReference type="Pfam" id="PF00150">
    <property type="entry name" value="Cellulase"/>
    <property type="match status" value="1"/>
</dbReference>
<sequence length="490" mass="55616">MFDKLKQKFHSGSAITASSPAAPVGSKPDKRSIYQNRSNFGVNFGSLFVQERFIYDKLFVDNTGVELDAVKALVKKKGIDEARKDFESHWLSYCSDSDWEWLSSKGVQSVRIPIGYWCINSKFNSNTSFEKVSGVYANAWEILKKNFIQKASNYGISILVDLHALPKGANCGDHSGEKFSNAGFWTDSKAQSLACDILKFMAGDLQQFENVAGLQIVNESTFDNNASGQKSYYTAAANAIRSVNKSIPIIISDGWWPDQWCKWINESSSKGDPGIVIDVHIYRCFSDDDKGKDADAIIKDLDGSVLTGLSASADFMIGEYSCVLDGQTWDKSHGDRSSKVHEYGNRQSQLFKERAKFGSYFWCYKFEHGDGGEWGFRPMVDQGCIPAREKTPQLPSEDDFNKIMNNNLDQHGNYWNQQNPNEKYEHWRYKEGFTTAWADCIEFAKFDNSRIGRVNAWKNSRKLEHIKARGDSSFVWEWEQGFQTALDQFH</sequence>
<dbReference type="Gene3D" id="3.20.20.80">
    <property type="entry name" value="Glycosidases"/>
    <property type="match status" value="1"/>
</dbReference>
<evidence type="ECO:0000313" key="7">
    <source>
        <dbReference type="EMBL" id="ODV84844.1"/>
    </source>
</evidence>
<dbReference type="GO" id="GO:0009986">
    <property type="term" value="C:cell surface"/>
    <property type="evidence" value="ECO:0007669"/>
    <property type="project" value="TreeGrafter"/>
</dbReference>
<evidence type="ECO:0000256" key="1">
    <source>
        <dbReference type="ARBA" id="ARBA00005641"/>
    </source>
</evidence>
<comment type="similarity">
    <text evidence="1 5">Belongs to the glycosyl hydrolase 5 (cellulase A) family.</text>
</comment>
<evidence type="ECO:0000259" key="6">
    <source>
        <dbReference type="Pfam" id="PF00150"/>
    </source>
</evidence>
<dbReference type="InterPro" id="IPR050386">
    <property type="entry name" value="Glycosyl_hydrolase_5"/>
</dbReference>
<dbReference type="EMBL" id="KV453855">
    <property type="protein sequence ID" value="ODV84844.1"/>
    <property type="molecule type" value="Genomic_DNA"/>
</dbReference>
<dbReference type="GO" id="GO:0005737">
    <property type="term" value="C:cytoplasm"/>
    <property type="evidence" value="ECO:0007669"/>
    <property type="project" value="UniProtKB-ARBA"/>
</dbReference>
<dbReference type="GO" id="GO:0046557">
    <property type="term" value="F:glucan endo-1,6-beta-glucosidase activity"/>
    <property type="evidence" value="ECO:0007669"/>
    <property type="project" value="TreeGrafter"/>
</dbReference>
<dbReference type="InterPro" id="IPR017853">
    <property type="entry name" value="GH"/>
</dbReference>
<evidence type="ECO:0000313" key="8">
    <source>
        <dbReference type="Proteomes" id="UP000094801"/>
    </source>
</evidence>
<dbReference type="GO" id="GO:0009251">
    <property type="term" value="P:glucan catabolic process"/>
    <property type="evidence" value="ECO:0007669"/>
    <property type="project" value="TreeGrafter"/>
</dbReference>
<proteinExistence type="inferred from homology"/>
<organism evidence="7 8">
    <name type="scientific">[Candida] arabinofermentans NRRL YB-2248</name>
    <dbReference type="NCBI Taxonomy" id="983967"/>
    <lineage>
        <taxon>Eukaryota</taxon>
        <taxon>Fungi</taxon>
        <taxon>Dikarya</taxon>
        <taxon>Ascomycota</taxon>
        <taxon>Saccharomycotina</taxon>
        <taxon>Pichiomycetes</taxon>
        <taxon>Pichiales</taxon>
        <taxon>Pichiaceae</taxon>
        <taxon>Ogataea</taxon>
        <taxon>Ogataea/Candida clade</taxon>
    </lineage>
</organism>
<dbReference type="Proteomes" id="UP000094801">
    <property type="component" value="Unassembled WGS sequence"/>
</dbReference>
<dbReference type="PANTHER" id="PTHR31297">
    <property type="entry name" value="GLUCAN ENDO-1,6-BETA-GLUCOSIDASE B"/>
    <property type="match status" value="1"/>
</dbReference>
<keyword evidence="2 5" id="KW-0378">Hydrolase</keyword>
<dbReference type="AlphaFoldDB" id="A0A1E4SZD3"/>
<dbReference type="STRING" id="983967.A0A1E4SZD3"/>
<feature type="domain" description="Glycoside hydrolase family 5" evidence="6">
    <location>
        <begin position="83"/>
        <end position="320"/>
    </location>
</feature>